<keyword evidence="12 23" id="KW-0547">Nucleotide-binding</keyword>
<dbReference type="InterPro" id="IPR008271">
    <property type="entry name" value="Ser/Thr_kinase_AS"/>
</dbReference>
<evidence type="ECO:0000256" key="12">
    <source>
        <dbReference type="ARBA" id="ARBA00022741"/>
    </source>
</evidence>
<dbReference type="CDD" id="cd07830">
    <property type="entry name" value="STKc_MAK_like"/>
    <property type="match status" value="1"/>
</dbReference>
<comment type="similarity">
    <text evidence="5">Belongs to the protein kinase superfamily. CMGC Ser/Thr protein kinase family. CDC2/CDKX subfamily.</text>
</comment>
<evidence type="ECO:0000256" key="18">
    <source>
        <dbReference type="ARBA" id="ARBA00023212"/>
    </source>
</evidence>
<dbReference type="InterPro" id="IPR009072">
    <property type="entry name" value="Histone-fold"/>
</dbReference>
<name>A0A158QE94_HYMDI</name>
<dbReference type="PANTHER" id="PTHR24055">
    <property type="entry name" value="MITOGEN-ACTIVATED PROTEIN KINASE"/>
    <property type="match status" value="1"/>
</dbReference>
<keyword evidence="13" id="KW-0418">Kinase</keyword>
<dbReference type="InterPro" id="IPR000719">
    <property type="entry name" value="Prot_kinase_dom"/>
</dbReference>
<dbReference type="InterPro" id="IPR017441">
    <property type="entry name" value="Protein_kinase_ATP_BS"/>
</dbReference>
<dbReference type="Gene3D" id="1.10.510.10">
    <property type="entry name" value="Transferase(Phosphotransferase) domain 1"/>
    <property type="match status" value="1"/>
</dbReference>
<dbReference type="GO" id="GO:0005929">
    <property type="term" value="C:cilium"/>
    <property type="evidence" value="ECO:0007669"/>
    <property type="project" value="UniProtKB-SubCell"/>
</dbReference>
<evidence type="ECO:0000256" key="7">
    <source>
        <dbReference type="ARBA" id="ARBA00022490"/>
    </source>
</evidence>
<keyword evidence="8" id="KW-0723">Serine/threonine-protein kinase</keyword>
<feature type="binding site" evidence="23">
    <location>
        <position position="34"/>
    </location>
    <ligand>
        <name>ATP</name>
        <dbReference type="ChEBI" id="CHEBI:30616"/>
    </ligand>
</feature>
<keyword evidence="16" id="KW-0805">Transcription regulation</keyword>
<keyword evidence="19" id="KW-0539">Nucleus</keyword>
<evidence type="ECO:0000256" key="19">
    <source>
        <dbReference type="ARBA" id="ARBA00023242"/>
    </source>
</evidence>
<evidence type="ECO:0000256" key="2">
    <source>
        <dbReference type="ARBA" id="ARBA00004123"/>
    </source>
</evidence>
<evidence type="ECO:0000256" key="3">
    <source>
        <dbReference type="ARBA" id="ARBA00004138"/>
    </source>
</evidence>
<dbReference type="GO" id="GO:0005524">
    <property type="term" value="F:ATP binding"/>
    <property type="evidence" value="ECO:0007669"/>
    <property type="project" value="UniProtKB-UniRule"/>
</dbReference>
<evidence type="ECO:0000256" key="6">
    <source>
        <dbReference type="ARBA" id="ARBA00012513"/>
    </source>
</evidence>
<keyword evidence="15" id="KW-0460">Magnesium</keyword>
<dbReference type="AlphaFoldDB" id="A0A158QE94"/>
<evidence type="ECO:0000256" key="21">
    <source>
        <dbReference type="ARBA" id="ARBA00047899"/>
    </source>
</evidence>
<dbReference type="PROSITE" id="PS00108">
    <property type="entry name" value="PROTEIN_KINASE_ST"/>
    <property type="match status" value="1"/>
</dbReference>
<dbReference type="STRING" id="6216.A0A158QE94"/>
<dbReference type="GO" id="GO:0004674">
    <property type="term" value="F:protein serine/threonine kinase activity"/>
    <property type="evidence" value="ECO:0007669"/>
    <property type="project" value="UniProtKB-KW"/>
</dbReference>
<dbReference type="GO" id="GO:0046872">
    <property type="term" value="F:metal ion binding"/>
    <property type="evidence" value="ECO:0007669"/>
    <property type="project" value="UniProtKB-KW"/>
</dbReference>
<dbReference type="InterPro" id="IPR050117">
    <property type="entry name" value="MAPK"/>
</dbReference>
<protein>
    <recommendedName>
        <fullName evidence="6">non-specific serine/threonine protein kinase</fullName>
        <ecNumber evidence="6">2.7.11.1</ecNumber>
    </recommendedName>
</protein>
<accession>A0A158QE94</accession>
<keyword evidence="14 23" id="KW-0067">ATP-binding</keyword>
<evidence type="ECO:0000256" key="24">
    <source>
        <dbReference type="SAM" id="MobiDB-lite"/>
    </source>
</evidence>
<keyword evidence="20" id="KW-0966">Cell projection</keyword>
<evidence type="ECO:0000256" key="10">
    <source>
        <dbReference type="ARBA" id="ARBA00022679"/>
    </source>
</evidence>
<evidence type="ECO:0000313" key="26">
    <source>
        <dbReference type="EMBL" id="VDL59375.1"/>
    </source>
</evidence>
<evidence type="ECO:0000256" key="13">
    <source>
        <dbReference type="ARBA" id="ARBA00022777"/>
    </source>
</evidence>
<keyword evidence="11" id="KW-0479">Metal-binding</keyword>
<dbReference type="FunFam" id="1.10.510.10:FF:000104">
    <property type="entry name" value="serine/threonine-protein kinase MAK isoform X1"/>
    <property type="match status" value="1"/>
</dbReference>
<keyword evidence="18" id="KW-0206">Cytoskeleton</keyword>
<dbReference type="InterPro" id="IPR011009">
    <property type="entry name" value="Kinase-like_dom_sf"/>
</dbReference>
<dbReference type="OrthoDB" id="2158884at2759"/>
<evidence type="ECO:0000256" key="9">
    <source>
        <dbReference type="ARBA" id="ARBA00022553"/>
    </source>
</evidence>
<keyword evidence="17" id="KW-0804">Transcription</keyword>
<dbReference type="SUPFAM" id="SSF56112">
    <property type="entry name" value="Protein kinase-like (PK-like)"/>
    <property type="match status" value="1"/>
</dbReference>
<dbReference type="EMBL" id="UYSG01010900">
    <property type="protein sequence ID" value="VDL59375.1"/>
    <property type="molecule type" value="Genomic_DNA"/>
</dbReference>
<dbReference type="GO" id="GO:0005856">
    <property type="term" value="C:cytoskeleton"/>
    <property type="evidence" value="ECO:0007669"/>
    <property type="project" value="UniProtKB-SubCell"/>
</dbReference>
<dbReference type="GO" id="GO:0046982">
    <property type="term" value="F:protein heterodimerization activity"/>
    <property type="evidence" value="ECO:0007669"/>
    <property type="project" value="InterPro"/>
</dbReference>
<evidence type="ECO:0000256" key="20">
    <source>
        <dbReference type="ARBA" id="ARBA00023273"/>
    </source>
</evidence>
<evidence type="ECO:0000256" key="5">
    <source>
        <dbReference type="ARBA" id="ARBA00006485"/>
    </source>
</evidence>
<dbReference type="SUPFAM" id="SSF47113">
    <property type="entry name" value="Histone-fold"/>
    <property type="match status" value="2"/>
</dbReference>
<dbReference type="GO" id="GO:0005634">
    <property type="term" value="C:nucleus"/>
    <property type="evidence" value="ECO:0007669"/>
    <property type="project" value="UniProtKB-SubCell"/>
</dbReference>
<sequence length="1047" mass="117992">MNHYNLCQQIGDGTYGSVILAVSIDTHEKFAIKKMKKKFYSWSECLNLREVKALKRLEHPCIIKLKEVLRENDELFFVFEYMKENLYEMMKRRKKLFSEHSVRKITRQILNGLAYMHQKGFFHRDLKPENVLCSGVDAIKLADFGLAREIRSQPPFTDYVSTRWYRAPEILLRSVNYNSPVDLFALGCIMTELFTLRPLFPGQSDIDMLFKITGVLGTPSQQDWPEGYKLAGAMNFKFPKCKPARLSGIIPHASTTALHLISELIAWNPKKRPTARAALRSKFMLVQDPAVVRSPNSETSILENTVRDRVNGALLLVKKDADESVKNYGHLSLSPLNPLITDITHENSDGGQNLPFSERVNIANNRHLSDNLQNSRETGVIVNPPSPPNPIISDNIIHQKLNRVPRSPKKANSANDHSLPGSLYNSWENKVITKASPHRSELKPKANGQGQGGLPAYSYISSQRPHSLGKLKKSCGDKHNCDRDTRHVRLVHNNRQLKPICKINIADVLDRELLSGLNKPSSSKQTLERQQSQMNRCNQLPSLQHSCIQHQNIVKKGQSDCFYNKQPPGVYASSFNPRGRSYQPSHDFTASAAVSETTSSNREFEDVVKRQKNLLKDLVGSEKTDLGDILKVSGLKSTANNQSSSSSIYNSTFNVPHRQNNHLIEKYNPFSSTNKPAIESSSRMVNSIRSYIHDVAFSTNMAYITFGQNALNIKKFNHLPPIKFGKLPSTELSQPQIYGDSVSKISSIRKSLGSLESFPVVSNSSHNLFPAKPNWSAKMTSKEREPDNSPPEDVEENKSSDEGRKKNTDSFLNDVRMMLYGFGDVESPLPETVALVEEMAIQFITEMTTRCMEIGKIGKITVEDIAFLLRGDDRKLSRLNELLIVNRVLSKAKKLAQDLDMYFQFFYLNTLTLLVGASLMADSELAPDDLFSIEDEPESGGGGGANEKKKHLFLKDIRTMLYGFGDVENPLPETVALVEELATQYICDMTRRCMEIGKIGKITVEDIAYLVRKDDRKFSRAKELLLLSEELTRAKKAFEGVKIKDAT</sequence>
<dbReference type="CDD" id="cd07978">
    <property type="entry name" value="HFD_TAF13"/>
    <property type="match status" value="2"/>
</dbReference>
<dbReference type="Proteomes" id="UP000274504">
    <property type="component" value="Unassembled WGS sequence"/>
</dbReference>
<evidence type="ECO:0000256" key="22">
    <source>
        <dbReference type="ARBA" id="ARBA00048679"/>
    </source>
</evidence>
<comment type="catalytic activity">
    <reaction evidence="22">
        <text>L-seryl-[protein] + ATP = O-phospho-L-seryl-[protein] + ADP + H(+)</text>
        <dbReference type="Rhea" id="RHEA:17989"/>
        <dbReference type="Rhea" id="RHEA-COMP:9863"/>
        <dbReference type="Rhea" id="RHEA-COMP:11604"/>
        <dbReference type="ChEBI" id="CHEBI:15378"/>
        <dbReference type="ChEBI" id="CHEBI:29999"/>
        <dbReference type="ChEBI" id="CHEBI:30616"/>
        <dbReference type="ChEBI" id="CHEBI:83421"/>
        <dbReference type="ChEBI" id="CHEBI:456216"/>
        <dbReference type="EC" id="2.7.11.1"/>
    </reaction>
</comment>
<dbReference type="InterPro" id="IPR003195">
    <property type="entry name" value="TFIID_TAF13"/>
</dbReference>
<evidence type="ECO:0000313" key="27">
    <source>
        <dbReference type="Proteomes" id="UP000274504"/>
    </source>
</evidence>
<evidence type="ECO:0000256" key="4">
    <source>
        <dbReference type="ARBA" id="ARBA00004245"/>
    </source>
</evidence>
<evidence type="ECO:0000256" key="23">
    <source>
        <dbReference type="PROSITE-ProRule" id="PRU10141"/>
    </source>
</evidence>
<dbReference type="GO" id="GO:0006366">
    <property type="term" value="P:transcription by RNA polymerase II"/>
    <property type="evidence" value="ECO:0007669"/>
    <property type="project" value="InterPro"/>
</dbReference>
<evidence type="ECO:0000256" key="1">
    <source>
        <dbReference type="ARBA" id="ARBA00001946"/>
    </source>
</evidence>
<evidence type="ECO:0000256" key="16">
    <source>
        <dbReference type="ARBA" id="ARBA00023015"/>
    </source>
</evidence>
<proteinExistence type="inferred from homology"/>
<keyword evidence="7" id="KW-0963">Cytoplasm</keyword>
<dbReference type="SMART" id="SM00220">
    <property type="entry name" value="S_TKc"/>
    <property type="match status" value="1"/>
</dbReference>
<feature type="region of interest" description="Disordered" evidence="24">
    <location>
        <begin position="435"/>
        <end position="455"/>
    </location>
</feature>
<evidence type="ECO:0000259" key="25">
    <source>
        <dbReference type="PROSITE" id="PS50011"/>
    </source>
</evidence>
<dbReference type="FunFam" id="3.30.200.20:FF:000071">
    <property type="entry name" value="serine/threonine-protein kinase MAK isoform X1"/>
    <property type="match status" value="1"/>
</dbReference>
<dbReference type="Pfam" id="PF02269">
    <property type="entry name" value="TFIID-18kDa"/>
    <property type="match status" value="2"/>
</dbReference>
<dbReference type="WBParaSite" id="HDID_0000705901-mRNA-1">
    <property type="protein sequence ID" value="HDID_0000705901-mRNA-1"/>
    <property type="gene ID" value="HDID_0000705901"/>
</dbReference>
<evidence type="ECO:0000256" key="11">
    <source>
        <dbReference type="ARBA" id="ARBA00022723"/>
    </source>
</evidence>
<comment type="subcellular location">
    <subcellularLocation>
        <location evidence="3">Cell projection</location>
        <location evidence="3">Cilium</location>
    </subcellularLocation>
    <subcellularLocation>
        <location evidence="4">Cytoplasm</location>
        <location evidence="4">Cytoskeleton</location>
    </subcellularLocation>
    <subcellularLocation>
        <location evidence="2">Nucleus</location>
    </subcellularLocation>
</comment>
<dbReference type="Pfam" id="PF00069">
    <property type="entry name" value="Pkinase"/>
    <property type="match status" value="1"/>
</dbReference>
<evidence type="ECO:0000256" key="14">
    <source>
        <dbReference type="ARBA" id="ARBA00022840"/>
    </source>
</evidence>
<comment type="catalytic activity">
    <reaction evidence="21">
        <text>L-threonyl-[protein] + ATP = O-phospho-L-threonyl-[protein] + ADP + H(+)</text>
        <dbReference type="Rhea" id="RHEA:46608"/>
        <dbReference type="Rhea" id="RHEA-COMP:11060"/>
        <dbReference type="Rhea" id="RHEA-COMP:11605"/>
        <dbReference type="ChEBI" id="CHEBI:15378"/>
        <dbReference type="ChEBI" id="CHEBI:30013"/>
        <dbReference type="ChEBI" id="CHEBI:30616"/>
        <dbReference type="ChEBI" id="CHEBI:61977"/>
        <dbReference type="ChEBI" id="CHEBI:456216"/>
        <dbReference type="EC" id="2.7.11.1"/>
    </reaction>
</comment>
<dbReference type="Gene3D" id="1.10.20.10">
    <property type="entry name" value="Histone, subunit A"/>
    <property type="match status" value="2"/>
</dbReference>
<dbReference type="Gene3D" id="3.30.200.20">
    <property type="entry name" value="Phosphorylase Kinase, domain 1"/>
    <property type="match status" value="1"/>
</dbReference>
<evidence type="ECO:0000256" key="15">
    <source>
        <dbReference type="ARBA" id="ARBA00022842"/>
    </source>
</evidence>
<dbReference type="EC" id="2.7.11.1" evidence="6"/>
<evidence type="ECO:0000313" key="28">
    <source>
        <dbReference type="WBParaSite" id="HDID_0000705901-mRNA-1"/>
    </source>
</evidence>
<dbReference type="PROSITE" id="PS00107">
    <property type="entry name" value="PROTEIN_KINASE_ATP"/>
    <property type="match status" value="1"/>
</dbReference>
<evidence type="ECO:0000256" key="17">
    <source>
        <dbReference type="ARBA" id="ARBA00023163"/>
    </source>
</evidence>
<feature type="domain" description="Protein kinase" evidence="25">
    <location>
        <begin position="4"/>
        <end position="284"/>
    </location>
</feature>
<reference evidence="26 27" key="2">
    <citation type="submission" date="2018-11" db="EMBL/GenBank/DDBJ databases">
        <authorList>
            <consortium name="Pathogen Informatics"/>
        </authorList>
    </citation>
    <scope>NUCLEOTIDE SEQUENCE [LARGE SCALE GENOMIC DNA]</scope>
</reference>
<comment type="cofactor">
    <cofactor evidence="1">
        <name>Mg(2+)</name>
        <dbReference type="ChEBI" id="CHEBI:18420"/>
    </cofactor>
</comment>
<keyword evidence="10" id="KW-0808">Transferase</keyword>
<evidence type="ECO:0000256" key="8">
    <source>
        <dbReference type="ARBA" id="ARBA00022527"/>
    </source>
</evidence>
<organism evidence="28">
    <name type="scientific">Hymenolepis diminuta</name>
    <name type="common">Rat tapeworm</name>
    <dbReference type="NCBI Taxonomy" id="6216"/>
    <lineage>
        <taxon>Eukaryota</taxon>
        <taxon>Metazoa</taxon>
        <taxon>Spiralia</taxon>
        <taxon>Lophotrochozoa</taxon>
        <taxon>Platyhelminthes</taxon>
        <taxon>Cestoda</taxon>
        <taxon>Eucestoda</taxon>
        <taxon>Cyclophyllidea</taxon>
        <taxon>Hymenolepididae</taxon>
        <taxon>Hymenolepis</taxon>
    </lineage>
</organism>
<feature type="compositionally biased region" description="Basic and acidic residues" evidence="24">
    <location>
        <begin position="796"/>
        <end position="808"/>
    </location>
</feature>
<dbReference type="PROSITE" id="PS50011">
    <property type="entry name" value="PROTEIN_KINASE_DOM"/>
    <property type="match status" value="1"/>
</dbReference>
<feature type="region of interest" description="Disordered" evidence="24">
    <location>
        <begin position="772"/>
        <end position="808"/>
    </location>
</feature>
<keyword evidence="9" id="KW-0597">Phosphoprotein</keyword>
<reference evidence="28" key="1">
    <citation type="submission" date="2016-04" db="UniProtKB">
        <authorList>
            <consortium name="WormBaseParasite"/>
        </authorList>
    </citation>
    <scope>IDENTIFICATION</scope>
</reference>
<gene>
    <name evidence="26" type="ORF">HDID_LOCUS7057</name>
</gene>